<reference evidence="1" key="1">
    <citation type="submission" date="2014-09" db="EMBL/GenBank/DDBJ databases">
        <authorList>
            <person name="Magalhaes I.L.F."/>
            <person name="Oliveira U."/>
            <person name="Santos F.R."/>
            <person name="Vidigal T.H.D.A."/>
            <person name="Brescovit A.D."/>
            <person name="Santos A.J."/>
        </authorList>
    </citation>
    <scope>NUCLEOTIDE SEQUENCE</scope>
    <source>
        <tissue evidence="1">Shoot tissue taken approximately 20 cm above the soil surface</tissue>
    </source>
</reference>
<proteinExistence type="predicted"/>
<accession>A0A0A9BX07</accession>
<reference evidence="1" key="2">
    <citation type="journal article" date="2015" name="Data Brief">
        <title>Shoot transcriptome of the giant reed, Arundo donax.</title>
        <authorList>
            <person name="Barrero R.A."/>
            <person name="Guerrero F.D."/>
            <person name="Moolhuijzen P."/>
            <person name="Goolsby J.A."/>
            <person name="Tidwell J."/>
            <person name="Bellgard S.E."/>
            <person name="Bellgard M.I."/>
        </authorList>
    </citation>
    <scope>NUCLEOTIDE SEQUENCE</scope>
    <source>
        <tissue evidence="1">Shoot tissue taken approximately 20 cm above the soil surface</tissue>
    </source>
</reference>
<dbReference type="AlphaFoldDB" id="A0A0A9BX07"/>
<protein>
    <submittedName>
        <fullName evidence="1">Uncharacterized protein</fullName>
    </submittedName>
</protein>
<dbReference type="EMBL" id="GBRH01230049">
    <property type="protein sequence ID" value="JAD67846.1"/>
    <property type="molecule type" value="Transcribed_RNA"/>
</dbReference>
<name>A0A0A9BX07_ARUDO</name>
<evidence type="ECO:0000313" key="1">
    <source>
        <dbReference type="EMBL" id="JAD67846.1"/>
    </source>
</evidence>
<sequence length="31" mass="3543">MKCAECVLVMYLHETLNVCLYGSEFSKLCKS</sequence>
<organism evidence="1">
    <name type="scientific">Arundo donax</name>
    <name type="common">Giant reed</name>
    <name type="synonym">Donax arundinaceus</name>
    <dbReference type="NCBI Taxonomy" id="35708"/>
    <lineage>
        <taxon>Eukaryota</taxon>
        <taxon>Viridiplantae</taxon>
        <taxon>Streptophyta</taxon>
        <taxon>Embryophyta</taxon>
        <taxon>Tracheophyta</taxon>
        <taxon>Spermatophyta</taxon>
        <taxon>Magnoliopsida</taxon>
        <taxon>Liliopsida</taxon>
        <taxon>Poales</taxon>
        <taxon>Poaceae</taxon>
        <taxon>PACMAD clade</taxon>
        <taxon>Arundinoideae</taxon>
        <taxon>Arundineae</taxon>
        <taxon>Arundo</taxon>
    </lineage>
</organism>